<feature type="transmembrane region" description="Helical" evidence="1">
    <location>
        <begin position="87"/>
        <end position="106"/>
    </location>
</feature>
<keyword evidence="1" id="KW-0472">Membrane</keyword>
<dbReference type="AlphaFoldDB" id="A0A2H3BNX6"/>
<accession>A0A2H3BNX6</accession>
<keyword evidence="3" id="KW-1185">Reference proteome</keyword>
<evidence type="ECO:0000256" key="1">
    <source>
        <dbReference type="SAM" id="Phobius"/>
    </source>
</evidence>
<sequence length="108" mass="12111">MAVERQTHRTSWKRYPWVIRRRRSAQDPPATLDRLRTTPTSMGESMTGLKLFPPLFHGDIVAKSMLASLSLAPAPPDARSPLTTRTFLTTLLPAFLSYYLAARLVITG</sequence>
<dbReference type="EMBL" id="KZ293431">
    <property type="protein sequence ID" value="PBK68662.1"/>
    <property type="molecule type" value="Genomic_DNA"/>
</dbReference>
<evidence type="ECO:0000313" key="2">
    <source>
        <dbReference type="EMBL" id="PBK68662.1"/>
    </source>
</evidence>
<keyword evidence="1" id="KW-1133">Transmembrane helix</keyword>
<gene>
    <name evidence="2" type="ORF">ARMSODRAFT_185662</name>
</gene>
<reference evidence="3" key="1">
    <citation type="journal article" date="2017" name="Nat. Ecol. Evol.">
        <title>Genome expansion and lineage-specific genetic innovations in the forest pathogenic fungi Armillaria.</title>
        <authorList>
            <person name="Sipos G."/>
            <person name="Prasanna A.N."/>
            <person name="Walter M.C."/>
            <person name="O'Connor E."/>
            <person name="Balint B."/>
            <person name="Krizsan K."/>
            <person name="Kiss B."/>
            <person name="Hess J."/>
            <person name="Varga T."/>
            <person name="Slot J."/>
            <person name="Riley R."/>
            <person name="Boka B."/>
            <person name="Rigling D."/>
            <person name="Barry K."/>
            <person name="Lee J."/>
            <person name="Mihaltcheva S."/>
            <person name="LaButti K."/>
            <person name="Lipzen A."/>
            <person name="Waldron R."/>
            <person name="Moloney N.M."/>
            <person name="Sperisen C."/>
            <person name="Kredics L."/>
            <person name="Vagvoelgyi C."/>
            <person name="Patrignani A."/>
            <person name="Fitzpatrick D."/>
            <person name="Nagy I."/>
            <person name="Doyle S."/>
            <person name="Anderson J.B."/>
            <person name="Grigoriev I.V."/>
            <person name="Gueldener U."/>
            <person name="Muensterkoetter M."/>
            <person name="Nagy L.G."/>
        </authorList>
    </citation>
    <scope>NUCLEOTIDE SEQUENCE [LARGE SCALE GENOMIC DNA]</scope>
    <source>
        <strain evidence="3">28-4</strain>
    </source>
</reference>
<organism evidence="2 3">
    <name type="scientific">Armillaria solidipes</name>
    <dbReference type="NCBI Taxonomy" id="1076256"/>
    <lineage>
        <taxon>Eukaryota</taxon>
        <taxon>Fungi</taxon>
        <taxon>Dikarya</taxon>
        <taxon>Basidiomycota</taxon>
        <taxon>Agaricomycotina</taxon>
        <taxon>Agaricomycetes</taxon>
        <taxon>Agaricomycetidae</taxon>
        <taxon>Agaricales</taxon>
        <taxon>Marasmiineae</taxon>
        <taxon>Physalacriaceae</taxon>
        <taxon>Armillaria</taxon>
    </lineage>
</organism>
<evidence type="ECO:0000313" key="3">
    <source>
        <dbReference type="Proteomes" id="UP000218334"/>
    </source>
</evidence>
<name>A0A2H3BNX6_9AGAR</name>
<proteinExistence type="predicted"/>
<keyword evidence="1" id="KW-0812">Transmembrane</keyword>
<dbReference type="STRING" id="1076256.A0A2H3BNX6"/>
<dbReference type="Proteomes" id="UP000218334">
    <property type="component" value="Unassembled WGS sequence"/>
</dbReference>
<protein>
    <submittedName>
        <fullName evidence="2">Uncharacterized protein</fullName>
    </submittedName>
</protein>